<feature type="non-terminal residue" evidence="1">
    <location>
        <position position="1"/>
    </location>
</feature>
<organism evidence="1 2">
    <name type="scientific">Rotaria magnacalcarata</name>
    <dbReference type="NCBI Taxonomy" id="392030"/>
    <lineage>
        <taxon>Eukaryota</taxon>
        <taxon>Metazoa</taxon>
        <taxon>Spiralia</taxon>
        <taxon>Gnathifera</taxon>
        <taxon>Rotifera</taxon>
        <taxon>Eurotatoria</taxon>
        <taxon>Bdelloidea</taxon>
        <taxon>Philodinida</taxon>
        <taxon>Philodinidae</taxon>
        <taxon>Rotaria</taxon>
    </lineage>
</organism>
<reference evidence="1" key="1">
    <citation type="submission" date="2021-02" db="EMBL/GenBank/DDBJ databases">
        <authorList>
            <person name="Nowell W R."/>
        </authorList>
    </citation>
    <scope>NUCLEOTIDE SEQUENCE</scope>
</reference>
<comment type="caution">
    <text evidence="1">The sequence shown here is derived from an EMBL/GenBank/DDBJ whole genome shotgun (WGS) entry which is preliminary data.</text>
</comment>
<evidence type="ECO:0000313" key="1">
    <source>
        <dbReference type="EMBL" id="CAF5203917.1"/>
    </source>
</evidence>
<proteinExistence type="predicted"/>
<dbReference type="AlphaFoldDB" id="A0A8S3ING7"/>
<protein>
    <submittedName>
        <fullName evidence="1">Uncharacterized protein</fullName>
    </submittedName>
</protein>
<dbReference type="Proteomes" id="UP000681720">
    <property type="component" value="Unassembled WGS sequence"/>
</dbReference>
<dbReference type="EMBL" id="CAJOBJ010347749">
    <property type="protein sequence ID" value="CAF5203917.1"/>
    <property type="molecule type" value="Genomic_DNA"/>
</dbReference>
<gene>
    <name evidence="1" type="ORF">GIL414_LOCUS77477</name>
</gene>
<name>A0A8S3ING7_9BILA</name>
<accession>A0A8S3ING7</accession>
<sequence length="160" mass="18399">PANAIIYDREDTADIKITNLNKEGDDIILQEDHIYYAHQTQITSIQDHQLRRQISTRSISDPTLNKHKFFSPIKPPRTYCHDEPDDEINESPLVYSLTDYRLKQKRQEGLDLAQANRADSIAISSTTLNSTSSISIDDNPQENKRLTSKWLVIDEISVKF</sequence>
<evidence type="ECO:0000313" key="2">
    <source>
        <dbReference type="Proteomes" id="UP000681720"/>
    </source>
</evidence>